<dbReference type="AlphaFoldDB" id="A0A8H7N3S8"/>
<dbReference type="PROSITE" id="PS50048">
    <property type="entry name" value="ZN2_CY6_FUNGAL_2"/>
    <property type="match status" value="1"/>
</dbReference>
<dbReference type="Pfam" id="PF11951">
    <property type="entry name" value="Fungal_trans_2"/>
    <property type="match status" value="1"/>
</dbReference>
<name>A0A8H7N3S8_BIOOC</name>
<evidence type="ECO:0000259" key="3">
    <source>
        <dbReference type="PROSITE" id="PS50048"/>
    </source>
</evidence>
<dbReference type="GO" id="GO:0008270">
    <property type="term" value="F:zinc ion binding"/>
    <property type="evidence" value="ECO:0007669"/>
    <property type="project" value="InterPro"/>
</dbReference>
<dbReference type="Gene3D" id="4.10.240.10">
    <property type="entry name" value="Zn(2)-C6 fungal-type DNA-binding domain"/>
    <property type="match status" value="1"/>
</dbReference>
<protein>
    <recommendedName>
        <fullName evidence="3">Zn(2)-C6 fungal-type domain-containing protein</fullName>
    </recommendedName>
</protein>
<dbReference type="InterPro" id="IPR021858">
    <property type="entry name" value="Fun_TF"/>
</dbReference>
<proteinExistence type="predicted"/>
<evidence type="ECO:0000313" key="4">
    <source>
        <dbReference type="EMBL" id="KAF9745196.1"/>
    </source>
</evidence>
<reference evidence="4" key="1">
    <citation type="submission" date="2020-10" db="EMBL/GenBank/DDBJ databases">
        <title>High-Quality Genome Resource of Clonostachys rosea strain S41 by Oxford Nanopore Long-Read Sequencing.</title>
        <authorList>
            <person name="Wang H."/>
        </authorList>
    </citation>
    <scope>NUCLEOTIDE SEQUENCE</scope>
    <source>
        <strain evidence="4">S41</strain>
    </source>
</reference>
<feature type="domain" description="Zn(2)-C6 fungal-type" evidence="3">
    <location>
        <begin position="15"/>
        <end position="43"/>
    </location>
</feature>
<gene>
    <name evidence="4" type="ORF">IM811_004818</name>
</gene>
<dbReference type="GO" id="GO:0000981">
    <property type="term" value="F:DNA-binding transcription factor activity, RNA polymerase II-specific"/>
    <property type="evidence" value="ECO:0007669"/>
    <property type="project" value="InterPro"/>
</dbReference>
<dbReference type="InterPro" id="IPR036864">
    <property type="entry name" value="Zn2-C6_fun-type_DNA-bd_sf"/>
</dbReference>
<sequence length="668" mass="75459">MPRRSGNKRSMTYKGCWTCKRRKVKCDEKPTKCGNCARLRLNCEGYGVRLHWITNPFSTTSEASSLQNRGRMNIDPECYPVYPMSDIDRFIASIDRDAHAKKTSQHGPFNILLLPLIQKKVHNDSDPIIEVEHLIEGSSYTGLSVSSTSSSSTSDHELEATFQAVVADTEHAPEVFPPNSPVYNLSDGDLGLVQVVTEDYQEEENDNLENEEEIGEHVDIENISSPQKSTLSPPCSGGFSKFCLQRYVASSLSGDPEIDMLLHHYIINLADLLQAVRHPQNPYRQLYAPAALESVSRTALSTSASFSPKSIINTAIYHSILAASAFHMWQSNPLQREFHRVASQHRQKALFFLQTALDTMRPGAEYKLLLIAMLSLVTVDVMSGAEADFAVHLHATLQLRRSRRHWKAVSPATQQLNEISEFLTLLARTLSFQSSSPLWCADHSDGKSIDNDDVPLAQGSNQCLGYMYGITITIANAIQETCRLAEVITRIEERQSEALPEWLRQACEDLGDLLLSWTLDESEVNSIADEEMRAIFKHHAHAWHHAALIYYCRRVQKVPTSELSEEASIVAEHMHAVETLKATSRSEQASRMAPITWPAFIASCDATNRDVWMDWWERVKHYKIANIPRQCDVVKELWERIDEKTQSGDGYIDWIMVYKELDITLLPI</sequence>
<evidence type="ECO:0000313" key="5">
    <source>
        <dbReference type="Proteomes" id="UP000616885"/>
    </source>
</evidence>
<dbReference type="CDD" id="cd00067">
    <property type="entry name" value="GAL4"/>
    <property type="match status" value="1"/>
</dbReference>
<dbReference type="PANTHER" id="PTHR37534:SF7">
    <property type="entry name" value="TRANSCRIPTIONAL ACTIVATOR PROTEIN UGA3"/>
    <property type="match status" value="1"/>
</dbReference>
<dbReference type="Proteomes" id="UP000616885">
    <property type="component" value="Unassembled WGS sequence"/>
</dbReference>
<evidence type="ECO:0000256" key="2">
    <source>
        <dbReference type="ARBA" id="ARBA00023242"/>
    </source>
</evidence>
<keyword evidence="2" id="KW-0539">Nucleus</keyword>
<dbReference type="SMART" id="SM00066">
    <property type="entry name" value="GAL4"/>
    <property type="match status" value="1"/>
</dbReference>
<dbReference type="GO" id="GO:0045944">
    <property type="term" value="P:positive regulation of transcription by RNA polymerase II"/>
    <property type="evidence" value="ECO:0007669"/>
    <property type="project" value="TreeGrafter"/>
</dbReference>
<dbReference type="InterPro" id="IPR001138">
    <property type="entry name" value="Zn2Cys6_DnaBD"/>
</dbReference>
<comment type="subcellular location">
    <subcellularLocation>
        <location evidence="1">Nucleus</location>
    </subcellularLocation>
</comment>
<dbReference type="PROSITE" id="PS00463">
    <property type="entry name" value="ZN2_CY6_FUNGAL_1"/>
    <property type="match status" value="1"/>
</dbReference>
<dbReference type="GO" id="GO:0005634">
    <property type="term" value="C:nucleus"/>
    <property type="evidence" value="ECO:0007669"/>
    <property type="project" value="UniProtKB-SubCell"/>
</dbReference>
<dbReference type="SUPFAM" id="SSF57701">
    <property type="entry name" value="Zn2/Cys6 DNA-binding domain"/>
    <property type="match status" value="1"/>
</dbReference>
<organism evidence="4 5">
    <name type="scientific">Bionectria ochroleuca</name>
    <name type="common">Gliocladium roseum</name>
    <dbReference type="NCBI Taxonomy" id="29856"/>
    <lineage>
        <taxon>Eukaryota</taxon>
        <taxon>Fungi</taxon>
        <taxon>Dikarya</taxon>
        <taxon>Ascomycota</taxon>
        <taxon>Pezizomycotina</taxon>
        <taxon>Sordariomycetes</taxon>
        <taxon>Hypocreomycetidae</taxon>
        <taxon>Hypocreales</taxon>
        <taxon>Bionectriaceae</taxon>
        <taxon>Clonostachys</taxon>
    </lineage>
</organism>
<dbReference type="PANTHER" id="PTHR37534">
    <property type="entry name" value="TRANSCRIPTIONAL ACTIVATOR PROTEIN UGA3"/>
    <property type="match status" value="1"/>
</dbReference>
<evidence type="ECO:0000256" key="1">
    <source>
        <dbReference type="ARBA" id="ARBA00004123"/>
    </source>
</evidence>
<dbReference type="EMBL" id="JADCTT010000013">
    <property type="protein sequence ID" value="KAF9745196.1"/>
    <property type="molecule type" value="Genomic_DNA"/>
</dbReference>
<dbReference type="Pfam" id="PF00172">
    <property type="entry name" value="Zn_clus"/>
    <property type="match status" value="1"/>
</dbReference>
<comment type="caution">
    <text evidence="4">The sequence shown here is derived from an EMBL/GenBank/DDBJ whole genome shotgun (WGS) entry which is preliminary data.</text>
</comment>
<dbReference type="GO" id="GO:0000976">
    <property type="term" value="F:transcription cis-regulatory region binding"/>
    <property type="evidence" value="ECO:0007669"/>
    <property type="project" value="TreeGrafter"/>
</dbReference>
<accession>A0A8H7N3S8</accession>